<evidence type="ECO:0000313" key="3">
    <source>
        <dbReference type="EMBL" id="MCK8487210.1"/>
    </source>
</evidence>
<evidence type="ECO:0000259" key="1">
    <source>
        <dbReference type="Pfam" id="PF14540"/>
    </source>
</evidence>
<evidence type="ECO:0000313" key="4">
    <source>
        <dbReference type="Proteomes" id="UP001139534"/>
    </source>
</evidence>
<dbReference type="AlphaFoldDB" id="A0A9X1XWB6"/>
<protein>
    <submittedName>
        <fullName evidence="3">Nucleotidyltransferase-like protein</fullName>
    </submittedName>
</protein>
<organism evidence="3 4">
    <name type="scientific">Paenibacillus mellifer</name>
    <dbReference type="NCBI Taxonomy" id="2937794"/>
    <lineage>
        <taxon>Bacteria</taxon>
        <taxon>Bacillati</taxon>
        <taxon>Bacillota</taxon>
        <taxon>Bacilli</taxon>
        <taxon>Bacillales</taxon>
        <taxon>Paenibacillaceae</taxon>
        <taxon>Paenibacillus</taxon>
    </lineage>
</organism>
<reference evidence="3" key="1">
    <citation type="submission" date="2022-04" db="EMBL/GenBank/DDBJ databases">
        <authorList>
            <person name="Seo M.-J."/>
        </authorList>
    </citation>
    <scope>NUCLEOTIDE SEQUENCE</scope>
    <source>
        <strain evidence="3">MBLB2552</strain>
    </source>
</reference>
<sequence length="292" mass="33500">METTIFSILDEEKAGHGAIGAVGYRLDQAGSHDSLLHDFEFLIMVVHHGLEETERRIEHGMSGDSAYQLLHVGSREIEQGILIGDQRDSVKYFLHGEIIWDIEGKLMAFRSYINEFGEPMKERRKLKEFSKFLKVYGEAKRYTAEKDLLDAYYCVLQALKHYARLELIEQGILPESSVWEQVRPLNSVVYKLFDELTENSETLEQRIQLVLLACEFTLASKMADCCALLLKILGSRKEAWGIQELAQVPELEHVKDELPLLLRKLVTRSLAQEITKAQKEGAGDSRELRYRV</sequence>
<dbReference type="InterPro" id="IPR029348">
    <property type="entry name" value="NTF-like"/>
</dbReference>
<accession>A0A9X1XWB6</accession>
<proteinExistence type="predicted"/>
<dbReference type="Gene3D" id="1.20.120.330">
    <property type="entry name" value="Nucleotidyltransferases domain 2"/>
    <property type="match status" value="1"/>
</dbReference>
<dbReference type="Pfam" id="PF22339">
    <property type="entry name" value="YgxA-like_sub_bind"/>
    <property type="match status" value="1"/>
</dbReference>
<dbReference type="Pfam" id="PF14540">
    <property type="entry name" value="NTF-like"/>
    <property type="match status" value="1"/>
</dbReference>
<evidence type="ECO:0000259" key="2">
    <source>
        <dbReference type="Pfam" id="PF22339"/>
    </source>
</evidence>
<dbReference type="Proteomes" id="UP001139534">
    <property type="component" value="Unassembled WGS sequence"/>
</dbReference>
<dbReference type="EMBL" id="JALPRK010000005">
    <property type="protein sequence ID" value="MCK8487210.1"/>
    <property type="molecule type" value="Genomic_DNA"/>
</dbReference>
<gene>
    <name evidence="3" type="ORF">M0651_08515</name>
</gene>
<name>A0A9X1XWB6_9BACL</name>
<dbReference type="Gene3D" id="3.30.460.10">
    <property type="entry name" value="Beta Polymerase, domain 2"/>
    <property type="match status" value="1"/>
</dbReference>
<dbReference type="InterPro" id="IPR054515">
    <property type="entry name" value="YgxA-like_substrate-bd"/>
</dbReference>
<feature type="domain" description="YgxA-like substrate binding" evidence="2">
    <location>
        <begin position="127"/>
        <end position="221"/>
    </location>
</feature>
<keyword evidence="4" id="KW-1185">Reference proteome</keyword>
<dbReference type="InterPro" id="IPR043519">
    <property type="entry name" value="NT_sf"/>
</dbReference>
<comment type="caution">
    <text evidence="3">The sequence shown here is derived from an EMBL/GenBank/DDBJ whole genome shotgun (WGS) entry which is preliminary data.</text>
</comment>
<feature type="domain" description="Nucleotidyltransferase-like" evidence="1">
    <location>
        <begin position="26"/>
        <end position="122"/>
    </location>
</feature>
<dbReference type="RefSeq" id="WP_248551411.1">
    <property type="nucleotide sequence ID" value="NZ_JALPRK010000005.1"/>
</dbReference>